<dbReference type="AlphaFoldDB" id="A0AAE4NWR6"/>
<organism evidence="2 3">
    <name type="scientific">Thermococcus waiotapuensis</name>
    <dbReference type="NCBI Taxonomy" id="90909"/>
    <lineage>
        <taxon>Archaea</taxon>
        <taxon>Methanobacteriati</taxon>
        <taxon>Methanobacteriota</taxon>
        <taxon>Thermococci</taxon>
        <taxon>Thermococcales</taxon>
        <taxon>Thermococcaceae</taxon>
        <taxon>Thermococcus</taxon>
    </lineage>
</organism>
<accession>A0AAE4NWR6</accession>
<feature type="transmembrane region" description="Helical" evidence="1">
    <location>
        <begin position="27"/>
        <end position="45"/>
    </location>
</feature>
<gene>
    <name evidence="2" type="ORF">RBI02_09310</name>
</gene>
<protein>
    <submittedName>
        <fullName evidence="2">Uncharacterized protein</fullName>
    </submittedName>
</protein>
<reference evidence="2 3" key="1">
    <citation type="submission" date="2023-08" db="EMBL/GenBank/DDBJ databases">
        <title>Draft genome sequence of Thermococcus waiotapuensis WT1T, a thermophilic sulphur-dependent archaeon from order Thermococcales.</title>
        <authorList>
            <person name="Manners S.H."/>
            <person name="Carere C.R."/>
            <person name="Dhami M.K."/>
            <person name="Dobson R.C.J."/>
            <person name="Stott M.B."/>
        </authorList>
    </citation>
    <scope>NUCLEOTIDE SEQUENCE [LARGE SCALE GENOMIC DNA]</scope>
    <source>
        <strain evidence="2 3">WT1</strain>
    </source>
</reference>
<keyword evidence="1" id="KW-0472">Membrane</keyword>
<sequence length="231" mass="24304">MGRLSGGILTALGTVLWYLGGSLSNQAMVNLGIGSIIIGIVAFSLPGWKCLPLETGDVLSSSSCAFFSNLASDVGLKGKVFVIPPYENLPHGGIFIPVSPKGKPNLGRLFEGRVLYSEPEPGLLLSPVPGWRLIEDLEIIGSGVGYASSAVSGVLDRFGLSAPKVFEEGENVEIYVKSPCREFPYADAVLSAVLVALAAGAGEVLTVEEIGEVKGYLRLLLKRAGGVEKWL</sequence>
<comment type="caution">
    <text evidence="2">The sequence shown here is derived from an EMBL/GenBank/DDBJ whole genome shotgun (WGS) entry which is preliminary data.</text>
</comment>
<dbReference type="RefSeq" id="WP_315343287.1">
    <property type="nucleotide sequence ID" value="NZ_JAVDZE010000006.1"/>
</dbReference>
<dbReference type="EMBL" id="JAVDZE010000006">
    <property type="protein sequence ID" value="MDV3104727.1"/>
    <property type="molecule type" value="Genomic_DNA"/>
</dbReference>
<evidence type="ECO:0000256" key="1">
    <source>
        <dbReference type="SAM" id="Phobius"/>
    </source>
</evidence>
<evidence type="ECO:0000313" key="3">
    <source>
        <dbReference type="Proteomes" id="UP001245683"/>
    </source>
</evidence>
<proteinExistence type="predicted"/>
<dbReference type="Proteomes" id="UP001245683">
    <property type="component" value="Unassembled WGS sequence"/>
</dbReference>
<keyword evidence="1" id="KW-1133">Transmembrane helix</keyword>
<evidence type="ECO:0000313" key="2">
    <source>
        <dbReference type="EMBL" id="MDV3104727.1"/>
    </source>
</evidence>
<keyword evidence="1" id="KW-0812">Transmembrane</keyword>
<name>A0AAE4NWR6_9EURY</name>
<keyword evidence="3" id="KW-1185">Reference proteome</keyword>